<dbReference type="PROSITE" id="PS01125">
    <property type="entry name" value="ROK"/>
    <property type="match status" value="1"/>
</dbReference>
<sequence>MAEPSWSWPDLHDAQRSVLLELLVHGSHSRAELTRRTGLSRASLMRLARNLVDLGLASEGGTETRRSRGRPSGTLHLRGEAAHFIGIKLTGDALYCAVTDLSARVVSTSEKKFRSRSVDDVVDLIGHVVDEMRRDHPRIAAIGVCLAGDITGADGEREVVGSHFLGWDAVPLVRLVAERTGLPTEIANDVQALTTAHHWFGAGRGSRSMALIGLGAGIGAGIVVDDDLIRGAGGRPGKVGHLRVHDSGPECDRGHVGCVSAYVTGPAIERRAGAPVRAVVARAADGDAGCTSILDDAVRALGVVIGTLVSITDVEKVIVTGEGLPIIARNPALLFASTAAALDPASAPPRVEMHPFEFSDYAWAAAVCATRLLLSS</sequence>
<gene>
    <name evidence="3" type="ORF">GCM10022383_05680</name>
</gene>
<dbReference type="PANTHER" id="PTHR18964:SF149">
    <property type="entry name" value="BIFUNCTIONAL UDP-N-ACETYLGLUCOSAMINE 2-EPIMERASE_N-ACETYLMANNOSAMINE KINASE"/>
    <property type="match status" value="1"/>
</dbReference>
<feature type="domain" description="HTH marR-type" evidence="2">
    <location>
        <begin position="10"/>
        <end position="57"/>
    </location>
</feature>
<dbReference type="SUPFAM" id="SSF46785">
    <property type="entry name" value="Winged helix' DNA-binding domain"/>
    <property type="match status" value="1"/>
</dbReference>
<proteinExistence type="inferred from homology"/>
<dbReference type="SUPFAM" id="SSF53067">
    <property type="entry name" value="Actin-like ATPase domain"/>
    <property type="match status" value="1"/>
</dbReference>
<evidence type="ECO:0000256" key="1">
    <source>
        <dbReference type="ARBA" id="ARBA00006479"/>
    </source>
</evidence>
<protein>
    <submittedName>
        <fullName evidence="3">ROK family transcriptional regulator</fullName>
    </submittedName>
</protein>
<dbReference type="Gene3D" id="1.10.10.10">
    <property type="entry name" value="Winged helix-like DNA-binding domain superfamily/Winged helix DNA-binding domain"/>
    <property type="match status" value="1"/>
</dbReference>
<dbReference type="InterPro" id="IPR036388">
    <property type="entry name" value="WH-like_DNA-bd_sf"/>
</dbReference>
<accession>A0ABP7MTW6</accession>
<reference evidence="4" key="1">
    <citation type="journal article" date="2019" name="Int. J. Syst. Evol. Microbiol.">
        <title>The Global Catalogue of Microorganisms (GCM) 10K type strain sequencing project: providing services to taxonomists for standard genome sequencing and annotation.</title>
        <authorList>
            <consortium name="The Broad Institute Genomics Platform"/>
            <consortium name="The Broad Institute Genome Sequencing Center for Infectious Disease"/>
            <person name="Wu L."/>
            <person name="Ma J."/>
        </authorList>
    </citation>
    <scope>NUCLEOTIDE SEQUENCE [LARGE SCALE GENOMIC DNA]</scope>
    <source>
        <strain evidence="4">JCM 17024</strain>
    </source>
</reference>
<dbReference type="InterPro" id="IPR043129">
    <property type="entry name" value="ATPase_NBD"/>
</dbReference>
<evidence type="ECO:0000313" key="4">
    <source>
        <dbReference type="Proteomes" id="UP001501591"/>
    </source>
</evidence>
<dbReference type="Pfam" id="PF00480">
    <property type="entry name" value="ROK"/>
    <property type="match status" value="1"/>
</dbReference>
<dbReference type="Proteomes" id="UP001501591">
    <property type="component" value="Unassembled WGS sequence"/>
</dbReference>
<dbReference type="InterPro" id="IPR049874">
    <property type="entry name" value="ROK_cs"/>
</dbReference>
<evidence type="ECO:0000313" key="3">
    <source>
        <dbReference type="EMBL" id="GAA3929836.1"/>
    </source>
</evidence>
<evidence type="ECO:0000259" key="2">
    <source>
        <dbReference type="Pfam" id="PF12802"/>
    </source>
</evidence>
<dbReference type="RefSeq" id="WP_344817985.1">
    <property type="nucleotide sequence ID" value="NZ_BAABCP010000001.1"/>
</dbReference>
<name>A0ABP7MTW6_9MICO</name>
<dbReference type="PANTHER" id="PTHR18964">
    <property type="entry name" value="ROK (REPRESSOR, ORF, KINASE) FAMILY"/>
    <property type="match status" value="1"/>
</dbReference>
<organism evidence="3 4">
    <name type="scientific">Microbacterium soli</name>
    <dbReference type="NCBI Taxonomy" id="446075"/>
    <lineage>
        <taxon>Bacteria</taxon>
        <taxon>Bacillati</taxon>
        <taxon>Actinomycetota</taxon>
        <taxon>Actinomycetes</taxon>
        <taxon>Micrococcales</taxon>
        <taxon>Microbacteriaceae</taxon>
        <taxon>Microbacterium</taxon>
    </lineage>
</organism>
<dbReference type="InterPro" id="IPR000835">
    <property type="entry name" value="HTH_MarR-typ"/>
</dbReference>
<dbReference type="InterPro" id="IPR000600">
    <property type="entry name" value="ROK"/>
</dbReference>
<dbReference type="InterPro" id="IPR036390">
    <property type="entry name" value="WH_DNA-bd_sf"/>
</dbReference>
<comment type="caution">
    <text evidence="3">The sequence shown here is derived from an EMBL/GenBank/DDBJ whole genome shotgun (WGS) entry which is preliminary data.</text>
</comment>
<dbReference type="Gene3D" id="3.30.420.40">
    <property type="match status" value="2"/>
</dbReference>
<comment type="similarity">
    <text evidence="1">Belongs to the ROK (NagC/XylR) family.</text>
</comment>
<dbReference type="EMBL" id="BAABCP010000001">
    <property type="protein sequence ID" value="GAA3929836.1"/>
    <property type="molecule type" value="Genomic_DNA"/>
</dbReference>
<keyword evidence="4" id="KW-1185">Reference proteome</keyword>
<dbReference type="Pfam" id="PF12802">
    <property type="entry name" value="MarR_2"/>
    <property type="match status" value="1"/>
</dbReference>